<feature type="domain" description="CSD" evidence="1">
    <location>
        <begin position="15"/>
        <end position="72"/>
    </location>
</feature>
<organism evidence="2 3">
    <name type="scientific">Pedobacter miscanthi</name>
    <dbReference type="NCBI Taxonomy" id="2259170"/>
    <lineage>
        <taxon>Bacteria</taxon>
        <taxon>Pseudomonadati</taxon>
        <taxon>Bacteroidota</taxon>
        <taxon>Sphingobacteriia</taxon>
        <taxon>Sphingobacteriales</taxon>
        <taxon>Sphingobacteriaceae</taxon>
        <taxon>Pedobacter</taxon>
    </lineage>
</organism>
<dbReference type="Gene3D" id="2.40.50.140">
    <property type="entry name" value="Nucleic acid-binding proteins"/>
    <property type="match status" value="1"/>
</dbReference>
<comment type="caution">
    <text evidence="2">The sequence shown here is derived from an EMBL/GenBank/DDBJ whole genome shotgun (WGS) entry which is preliminary data.</text>
</comment>
<dbReference type="Proteomes" id="UP000252081">
    <property type="component" value="Unassembled WGS sequence"/>
</dbReference>
<sequence length="83" mass="9576">MLSFLVEIYMNDRRRGEITLIDNEHGFGVIMDENNQDIQFRLEAVSGYIEENLKVTFEIQLTARGLSAVNVEMQEEKVLIQAV</sequence>
<evidence type="ECO:0000259" key="1">
    <source>
        <dbReference type="Pfam" id="PF00313"/>
    </source>
</evidence>
<gene>
    <name evidence="2" type="ORF">DRW42_15710</name>
</gene>
<evidence type="ECO:0000313" key="2">
    <source>
        <dbReference type="EMBL" id="RBQ05436.1"/>
    </source>
</evidence>
<proteinExistence type="predicted"/>
<name>A0A366KUX9_9SPHI</name>
<dbReference type="EMBL" id="QNQU01000013">
    <property type="protein sequence ID" value="RBQ05436.1"/>
    <property type="molecule type" value="Genomic_DNA"/>
</dbReference>
<dbReference type="InterPro" id="IPR002059">
    <property type="entry name" value="CSP_DNA-bd"/>
</dbReference>
<reference evidence="2 3" key="1">
    <citation type="submission" date="2018-07" db="EMBL/GenBank/DDBJ databases">
        <title>A draft genome of a endophytic bacteria, a new species of Pedobacter.</title>
        <authorList>
            <person name="Zhang Z.D."/>
            <person name="Chen Z.J."/>
        </authorList>
    </citation>
    <scope>NUCLEOTIDE SEQUENCE [LARGE SCALE GENOMIC DNA]</scope>
    <source>
        <strain evidence="2 3">RS10</strain>
    </source>
</reference>
<protein>
    <recommendedName>
        <fullName evidence="1">CSD domain-containing protein</fullName>
    </recommendedName>
</protein>
<accession>A0A366KUX9</accession>
<dbReference type="InterPro" id="IPR012340">
    <property type="entry name" value="NA-bd_OB-fold"/>
</dbReference>
<dbReference type="AlphaFoldDB" id="A0A366KUX9"/>
<dbReference type="Pfam" id="PF00313">
    <property type="entry name" value="CSD"/>
    <property type="match status" value="1"/>
</dbReference>
<keyword evidence="3" id="KW-1185">Reference proteome</keyword>
<evidence type="ECO:0000313" key="3">
    <source>
        <dbReference type="Proteomes" id="UP000252081"/>
    </source>
</evidence>
<dbReference type="GO" id="GO:0003676">
    <property type="term" value="F:nucleic acid binding"/>
    <property type="evidence" value="ECO:0007669"/>
    <property type="project" value="InterPro"/>
</dbReference>
<dbReference type="SUPFAM" id="SSF50249">
    <property type="entry name" value="Nucleic acid-binding proteins"/>
    <property type="match status" value="1"/>
</dbReference>